<reference evidence="1 2" key="1">
    <citation type="submission" date="2019-10" db="EMBL/GenBank/DDBJ databases">
        <title>Evaluation of single-gene subtyping targets for Pseudomonas.</title>
        <authorList>
            <person name="Reichler S.J."/>
            <person name="Orsi R.H."/>
            <person name="Wiedmann M."/>
            <person name="Martin N.H."/>
            <person name="Murphy S.I."/>
        </authorList>
    </citation>
    <scope>NUCLEOTIDE SEQUENCE [LARGE SCALE GENOMIC DNA]</scope>
    <source>
        <strain evidence="1 2">FSL R10-1876</strain>
    </source>
</reference>
<evidence type="ECO:0000313" key="2">
    <source>
        <dbReference type="Proteomes" id="UP000466863"/>
    </source>
</evidence>
<dbReference type="InterPro" id="IPR036412">
    <property type="entry name" value="HAD-like_sf"/>
</dbReference>
<dbReference type="Proteomes" id="UP000466863">
    <property type="component" value="Unassembled WGS sequence"/>
</dbReference>
<dbReference type="PANTHER" id="PTHR10000:SF8">
    <property type="entry name" value="HAD SUPERFAMILY HYDROLASE-LIKE, TYPE 3"/>
    <property type="match status" value="1"/>
</dbReference>
<dbReference type="CDD" id="cd07516">
    <property type="entry name" value="HAD_Pase"/>
    <property type="match status" value="1"/>
</dbReference>
<dbReference type="Pfam" id="PF08282">
    <property type="entry name" value="Hydrolase_3"/>
    <property type="match status" value="1"/>
</dbReference>
<protein>
    <submittedName>
        <fullName evidence="1">Cof-type HAD-IIB family hydrolase</fullName>
    </submittedName>
</protein>
<dbReference type="InterPro" id="IPR023214">
    <property type="entry name" value="HAD_sf"/>
</dbReference>
<keyword evidence="1" id="KW-0378">Hydrolase</keyword>
<dbReference type="SFLD" id="SFLDG01140">
    <property type="entry name" value="C2.B:_Phosphomannomutase_and_P"/>
    <property type="match status" value="1"/>
</dbReference>
<proteinExistence type="predicted"/>
<accession>A0A6A7ZG49</accession>
<dbReference type="InterPro" id="IPR000150">
    <property type="entry name" value="Cof"/>
</dbReference>
<dbReference type="RefSeq" id="WP_048391403.1">
    <property type="nucleotide sequence ID" value="NZ_CP181271.1"/>
</dbReference>
<dbReference type="PROSITE" id="PS01229">
    <property type="entry name" value="COF_2"/>
    <property type="match status" value="1"/>
</dbReference>
<dbReference type="InterPro" id="IPR006379">
    <property type="entry name" value="HAD-SF_hydro_IIB"/>
</dbReference>
<dbReference type="PANTHER" id="PTHR10000">
    <property type="entry name" value="PHOSPHOSERINE PHOSPHATASE"/>
    <property type="match status" value="1"/>
</dbReference>
<dbReference type="GO" id="GO:0005829">
    <property type="term" value="C:cytosol"/>
    <property type="evidence" value="ECO:0007669"/>
    <property type="project" value="TreeGrafter"/>
</dbReference>
<dbReference type="Gene3D" id="3.30.1240.10">
    <property type="match status" value="1"/>
</dbReference>
<dbReference type="AlphaFoldDB" id="A0A6A7ZG49"/>
<organism evidence="1 2">
    <name type="scientific">Pseudomonas helleri</name>
    <dbReference type="NCBI Taxonomy" id="1608996"/>
    <lineage>
        <taxon>Bacteria</taxon>
        <taxon>Pseudomonadati</taxon>
        <taxon>Pseudomonadota</taxon>
        <taxon>Gammaproteobacteria</taxon>
        <taxon>Pseudomonadales</taxon>
        <taxon>Pseudomonadaceae</taxon>
        <taxon>Pseudomonas</taxon>
    </lineage>
</organism>
<dbReference type="Gene3D" id="3.40.50.1000">
    <property type="entry name" value="HAD superfamily/HAD-like"/>
    <property type="match status" value="1"/>
</dbReference>
<evidence type="ECO:0000313" key="1">
    <source>
        <dbReference type="EMBL" id="MQU44533.1"/>
    </source>
</evidence>
<gene>
    <name evidence="1" type="ORF">GHO28_18755</name>
</gene>
<dbReference type="EMBL" id="WIVV01000100">
    <property type="protein sequence ID" value="MQU44533.1"/>
    <property type="molecule type" value="Genomic_DNA"/>
</dbReference>
<sequence>MSTPTQEPIQLVLCDMDGTLLKRDHSISPRTLAAVKALQAAGVYFTLATGRPPRGMREQIKQLGIELPTAAFNGGVLVNPDGSYLQTHPVPYEAVKTTLNVLADHDVEVWVFADDQWLLRDPDGPMVAQEQNALGFAPRVVTEFGDYLHRVDKIVAASRNAPLLVELEHQLQGVLGDEALASRSQAFYLDVTALHANKGQALATLAERLGVPLERTMALGDGGNDPAMFKRAGLSVAMGQADEAIRKQAMYVTASNEDDGVAQALERFVLKP</sequence>
<dbReference type="SFLD" id="SFLDS00003">
    <property type="entry name" value="Haloacid_Dehalogenase"/>
    <property type="match status" value="1"/>
</dbReference>
<dbReference type="SUPFAM" id="SSF56784">
    <property type="entry name" value="HAD-like"/>
    <property type="match status" value="1"/>
</dbReference>
<name>A0A6A7ZG49_9PSED</name>
<dbReference type="GO" id="GO:0000287">
    <property type="term" value="F:magnesium ion binding"/>
    <property type="evidence" value="ECO:0007669"/>
    <property type="project" value="UniProtKB-ARBA"/>
</dbReference>
<dbReference type="NCBIfam" id="TIGR00099">
    <property type="entry name" value="Cof-subfamily"/>
    <property type="match status" value="1"/>
</dbReference>
<dbReference type="GO" id="GO:0016791">
    <property type="term" value="F:phosphatase activity"/>
    <property type="evidence" value="ECO:0007669"/>
    <property type="project" value="TreeGrafter"/>
</dbReference>
<comment type="caution">
    <text evidence="1">The sequence shown here is derived from an EMBL/GenBank/DDBJ whole genome shotgun (WGS) entry which is preliminary data.</text>
</comment>
<dbReference type="NCBIfam" id="TIGR01484">
    <property type="entry name" value="HAD-SF-IIB"/>
    <property type="match status" value="1"/>
</dbReference>